<dbReference type="Pfam" id="PF12802">
    <property type="entry name" value="MarR_2"/>
    <property type="match status" value="1"/>
</dbReference>
<dbReference type="EMBL" id="RJKX01000019">
    <property type="protein sequence ID" value="ROP81085.1"/>
    <property type="molecule type" value="Genomic_DNA"/>
</dbReference>
<name>A0A3N1KUQ9_9PROT</name>
<protein>
    <submittedName>
        <fullName evidence="5">MarR family transcriptional regulator</fullName>
    </submittedName>
</protein>
<evidence type="ECO:0000256" key="1">
    <source>
        <dbReference type="ARBA" id="ARBA00023015"/>
    </source>
</evidence>
<dbReference type="SUPFAM" id="SSF46785">
    <property type="entry name" value="Winged helix' DNA-binding domain"/>
    <property type="match status" value="1"/>
</dbReference>
<dbReference type="SMART" id="SM00347">
    <property type="entry name" value="HTH_MARR"/>
    <property type="match status" value="1"/>
</dbReference>
<keyword evidence="6" id="KW-1185">Reference proteome</keyword>
<dbReference type="InterPro" id="IPR039422">
    <property type="entry name" value="MarR/SlyA-like"/>
</dbReference>
<evidence type="ECO:0000259" key="4">
    <source>
        <dbReference type="PROSITE" id="PS50995"/>
    </source>
</evidence>
<evidence type="ECO:0000256" key="3">
    <source>
        <dbReference type="ARBA" id="ARBA00023163"/>
    </source>
</evidence>
<keyword evidence="3" id="KW-0804">Transcription</keyword>
<dbReference type="PANTHER" id="PTHR33164:SF64">
    <property type="entry name" value="TRANSCRIPTIONAL REGULATOR SLYA"/>
    <property type="match status" value="1"/>
</dbReference>
<sequence>MAKHEEPSEDDLADAGGAGFVLWQVSNLWQRNMRRALSPFGLTHVQFGLLAGLAAMERDCGGVVTQVDLAAFCHVDPMMTSQVLRTLEAAGYVARAPHPTDTRAKCPTLTASGAAILARAAPEVALSERAFFAMAGKKSERLVRSLRKLRRRAEAAMNRQVQEENGK</sequence>
<evidence type="ECO:0000313" key="5">
    <source>
        <dbReference type="EMBL" id="ROP81085.1"/>
    </source>
</evidence>
<dbReference type="RefSeq" id="WP_211345490.1">
    <property type="nucleotide sequence ID" value="NZ_RJKX01000019.1"/>
</dbReference>
<dbReference type="InterPro" id="IPR036388">
    <property type="entry name" value="WH-like_DNA-bd_sf"/>
</dbReference>
<dbReference type="GO" id="GO:0006950">
    <property type="term" value="P:response to stress"/>
    <property type="evidence" value="ECO:0007669"/>
    <property type="project" value="TreeGrafter"/>
</dbReference>
<dbReference type="Gene3D" id="1.10.10.10">
    <property type="entry name" value="Winged helix-like DNA-binding domain superfamily/Winged helix DNA-binding domain"/>
    <property type="match status" value="1"/>
</dbReference>
<organism evidence="5 6">
    <name type="scientific">Stella humosa</name>
    <dbReference type="NCBI Taxonomy" id="94"/>
    <lineage>
        <taxon>Bacteria</taxon>
        <taxon>Pseudomonadati</taxon>
        <taxon>Pseudomonadota</taxon>
        <taxon>Alphaproteobacteria</taxon>
        <taxon>Rhodospirillales</taxon>
        <taxon>Stellaceae</taxon>
        <taxon>Stella</taxon>
    </lineage>
</organism>
<dbReference type="AlphaFoldDB" id="A0A3N1KUQ9"/>
<keyword evidence="1" id="KW-0805">Transcription regulation</keyword>
<dbReference type="GO" id="GO:0003700">
    <property type="term" value="F:DNA-binding transcription factor activity"/>
    <property type="evidence" value="ECO:0007669"/>
    <property type="project" value="InterPro"/>
</dbReference>
<feature type="domain" description="HTH marR-type" evidence="4">
    <location>
        <begin position="1"/>
        <end position="155"/>
    </location>
</feature>
<evidence type="ECO:0000256" key="2">
    <source>
        <dbReference type="ARBA" id="ARBA00023125"/>
    </source>
</evidence>
<proteinExistence type="predicted"/>
<dbReference type="GO" id="GO:0003677">
    <property type="term" value="F:DNA binding"/>
    <property type="evidence" value="ECO:0007669"/>
    <property type="project" value="UniProtKB-KW"/>
</dbReference>
<dbReference type="Proteomes" id="UP000278222">
    <property type="component" value="Unassembled WGS sequence"/>
</dbReference>
<dbReference type="PROSITE" id="PS50995">
    <property type="entry name" value="HTH_MARR_2"/>
    <property type="match status" value="1"/>
</dbReference>
<dbReference type="InterPro" id="IPR000835">
    <property type="entry name" value="HTH_MarR-typ"/>
</dbReference>
<reference evidence="5 6" key="1">
    <citation type="submission" date="2018-11" db="EMBL/GenBank/DDBJ databases">
        <title>Genomic Encyclopedia of Type Strains, Phase IV (KMG-IV): sequencing the most valuable type-strain genomes for metagenomic binning, comparative biology and taxonomic classification.</title>
        <authorList>
            <person name="Goeker M."/>
        </authorList>
    </citation>
    <scope>NUCLEOTIDE SEQUENCE [LARGE SCALE GENOMIC DNA]</scope>
    <source>
        <strain evidence="5 6">DSM 5900</strain>
    </source>
</reference>
<evidence type="ECO:0000313" key="6">
    <source>
        <dbReference type="Proteomes" id="UP000278222"/>
    </source>
</evidence>
<keyword evidence="2" id="KW-0238">DNA-binding</keyword>
<comment type="caution">
    <text evidence="5">The sequence shown here is derived from an EMBL/GenBank/DDBJ whole genome shotgun (WGS) entry which is preliminary data.</text>
</comment>
<accession>A0A3N1KUQ9</accession>
<dbReference type="PANTHER" id="PTHR33164">
    <property type="entry name" value="TRANSCRIPTIONAL REGULATOR, MARR FAMILY"/>
    <property type="match status" value="1"/>
</dbReference>
<dbReference type="InterPro" id="IPR036390">
    <property type="entry name" value="WH_DNA-bd_sf"/>
</dbReference>
<gene>
    <name evidence="5" type="ORF">EDC65_5420</name>
</gene>